<dbReference type="GO" id="GO:0005886">
    <property type="term" value="C:plasma membrane"/>
    <property type="evidence" value="ECO:0007669"/>
    <property type="project" value="UniProtKB-SubCell"/>
</dbReference>
<evidence type="ECO:0000256" key="8">
    <source>
        <dbReference type="SAM" id="MobiDB-lite"/>
    </source>
</evidence>
<feature type="transmembrane region" description="Helical" evidence="9">
    <location>
        <begin position="284"/>
        <end position="307"/>
    </location>
</feature>
<keyword evidence="2" id="KW-0813">Transport</keyword>
<proteinExistence type="predicted"/>
<evidence type="ECO:0000256" key="3">
    <source>
        <dbReference type="ARBA" id="ARBA00022475"/>
    </source>
</evidence>
<name>A0AAU3I806_9ACTN</name>
<dbReference type="Pfam" id="PF07690">
    <property type="entry name" value="MFS_1"/>
    <property type="match status" value="1"/>
</dbReference>
<dbReference type="Gene3D" id="1.20.1250.20">
    <property type="entry name" value="MFS general substrate transporter like domains"/>
    <property type="match status" value="1"/>
</dbReference>
<dbReference type="InterPro" id="IPR011701">
    <property type="entry name" value="MFS"/>
</dbReference>
<feature type="transmembrane region" description="Helical" evidence="9">
    <location>
        <begin position="454"/>
        <end position="475"/>
    </location>
</feature>
<dbReference type="PROSITE" id="PS50850">
    <property type="entry name" value="MFS"/>
    <property type="match status" value="1"/>
</dbReference>
<feature type="compositionally biased region" description="Polar residues" evidence="8">
    <location>
        <begin position="496"/>
        <end position="505"/>
    </location>
</feature>
<evidence type="ECO:0000256" key="7">
    <source>
        <dbReference type="ARBA" id="ARBA00023251"/>
    </source>
</evidence>
<feature type="transmembrane region" description="Helical" evidence="9">
    <location>
        <begin position="92"/>
        <end position="111"/>
    </location>
</feature>
<feature type="transmembrane region" description="Helical" evidence="9">
    <location>
        <begin position="24"/>
        <end position="48"/>
    </location>
</feature>
<feature type="transmembrane region" description="Helical" evidence="9">
    <location>
        <begin position="421"/>
        <end position="442"/>
    </location>
</feature>
<feature type="region of interest" description="Disordered" evidence="8">
    <location>
        <begin position="481"/>
        <end position="505"/>
    </location>
</feature>
<evidence type="ECO:0000256" key="4">
    <source>
        <dbReference type="ARBA" id="ARBA00022692"/>
    </source>
</evidence>
<feature type="transmembrane region" description="Helical" evidence="9">
    <location>
        <begin position="215"/>
        <end position="232"/>
    </location>
</feature>
<keyword evidence="3" id="KW-1003">Cell membrane</keyword>
<dbReference type="CDD" id="cd17321">
    <property type="entry name" value="MFS_MMR_MDR_like"/>
    <property type="match status" value="1"/>
</dbReference>
<keyword evidence="7" id="KW-0046">Antibiotic resistance</keyword>
<feature type="transmembrane region" description="Helical" evidence="9">
    <location>
        <begin position="150"/>
        <end position="173"/>
    </location>
</feature>
<evidence type="ECO:0000256" key="1">
    <source>
        <dbReference type="ARBA" id="ARBA00004651"/>
    </source>
</evidence>
<protein>
    <submittedName>
        <fullName evidence="11">MFS transporter</fullName>
    </submittedName>
</protein>
<feature type="transmembrane region" description="Helical" evidence="9">
    <location>
        <begin position="117"/>
        <end position="138"/>
    </location>
</feature>
<dbReference type="AlphaFoldDB" id="A0AAU3I806"/>
<dbReference type="InterPro" id="IPR004638">
    <property type="entry name" value="EmrB-like"/>
</dbReference>
<dbReference type="PROSITE" id="PS00216">
    <property type="entry name" value="SUGAR_TRANSPORT_1"/>
    <property type="match status" value="1"/>
</dbReference>
<accession>A0AAU3I806</accession>
<dbReference type="SUPFAM" id="SSF103473">
    <property type="entry name" value="MFS general substrate transporter"/>
    <property type="match status" value="1"/>
</dbReference>
<evidence type="ECO:0000313" key="11">
    <source>
        <dbReference type="EMBL" id="WTZ13842.1"/>
    </source>
</evidence>
<feature type="transmembrane region" description="Helical" evidence="9">
    <location>
        <begin position="389"/>
        <end position="409"/>
    </location>
</feature>
<feature type="transmembrane region" description="Helical" evidence="9">
    <location>
        <begin position="327"/>
        <end position="345"/>
    </location>
</feature>
<comment type="subcellular location">
    <subcellularLocation>
        <location evidence="1">Cell membrane</location>
        <topology evidence="1">Multi-pass membrane protein</topology>
    </subcellularLocation>
</comment>
<gene>
    <name evidence="11" type="ORF">OG699_41225</name>
</gene>
<evidence type="ECO:0000259" key="10">
    <source>
        <dbReference type="PROSITE" id="PS50850"/>
    </source>
</evidence>
<dbReference type="Gene3D" id="1.20.1720.10">
    <property type="entry name" value="Multidrug resistance protein D"/>
    <property type="match status" value="1"/>
</dbReference>
<evidence type="ECO:0000256" key="5">
    <source>
        <dbReference type="ARBA" id="ARBA00022989"/>
    </source>
</evidence>
<dbReference type="InterPro" id="IPR020846">
    <property type="entry name" value="MFS_dom"/>
</dbReference>
<evidence type="ECO:0000256" key="9">
    <source>
        <dbReference type="SAM" id="Phobius"/>
    </source>
</evidence>
<dbReference type="InterPro" id="IPR036259">
    <property type="entry name" value="MFS_trans_sf"/>
</dbReference>
<dbReference type="GO" id="GO:0046677">
    <property type="term" value="P:response to antibiotic"/>
    <property type="evidence" value="ECO:0007669"/>
    <property type="project" value="UniProtKB-KW"/>
</dbReference>
<evidence type="ECO:0000256" key="6">
    <source>
        <dbReference type="ARBA" id="ARBA00023136"/>
    </source>
</evidence>
<feature type="transmembrane region" description="Helical" evidence="9">
    <location>
        <begin position="60"/>
        <end position="80"/>
    </location>
</feature>
<dbReference type="InterPro" id="IPR005829">
    <property type="entry name" value="Sugar_transporter_CS"/>
</dbReference>
<sequence length="505" mass="52491">MEVSGVRDPFPTPDETTEPYRWRWLILVVMIVAEIMDLLDASIVNVAGPDLEKSLGAGSVGLQWVIGGYALTLGAGLVLGGRLGDRYGRRRMFLIGLTVFTACSLLCAIAPNIESLIAFRLLQGIAGAMLLPQGLGLLRENFSGPELTKVFAIFGPVLGLGGIIGPVLGGFLIEGDFFGLGWRSVFLINLPIGIAALTVAAKFVPKKAGDRTVRVDMTGAALVVISCALLVLPLNQGQEDGWPLWTWLSMAASVIGFALFALQQRRMAAAGREPLVTPGLLRKPAFTVGLGGIALFFGGLIGTQLVLTLFLQIGRHFTAGDAGLGNLPLAVGTAIGGAVSGAFLADRIGRKVLQIGPLVQLAGAAVLWFELDGLDAAPFSIWDIVPGVAVAGVGAGMVIAALFSFILAAVDDDEIGSASGVLSAVQAVGGSIGVAVFGSVFFAQAKTGDFTGGFHRALIVQACLLVVFLAITFLLPKKGRPEEEQHGITPEATADGSGTKQHLTV</sequence>
<dbReference type="PANTHER" id="PTHR42718:SF39">
    <property type="entry name" value="ACTINORHODIN TRANSPORTER-RELATED"/>
    <property type="match status" value="1"/>
</dbReference>
<reference evidence="11" key="1">
    <citation type="submission" date="2022-10" db="EMBL/GenBank/DDBJ databases">
        <title>The complete genomes of actinobacterial strains from the NBC collection.</title>
        <authorList>
            <person name="Joergensen T.S."/>
            <person name="Alvarez Arevalo M."/>
            <person name="Sterndorff E.B."/>
            <person name="Faurdal D."/>
            <person name="Vuksanovic O."/>
            <person name="Mourched A.-S."/>
            <person name="Charusanti P."/>
            <person name="Shaw S."/>
            <person name="Blin K."/>
            <person name="Weber T."/>
        </authorList>
    </citation>
    <scope>NUCLEOTIDE SEQUENCE</scope>
    <source>
        <strain evidence="11">NBC_01393</strain>
    </source>
</reference>
<keyword evidence="4 9" id="KW-0812">Transmembrane</keyword>
<feature type="transmembrane region" description="Helical" evidence="9">
    <location>
        <begin position="352"/>
        <end position="369"/>
    </location>
</feature>
<evidence type="ECO:0000256" key="2">
    <source>
        <dbReference type="ARBA" id="ARBA00022448"/>
    </source>
</evidence>
<keyword evidence="6 9" id="KW-0472">Membrane</keyword>
<organism evidence="11">
    <name type="scientific">Streptomyces sp. NBC_01393</name>
    <dbReference type="NCBI Taxonomy" id="2903851"/>
    <lineage>
        <taxon>Bacteria</taxon>
        <taxon>Bacillati</taxon>
        <taxon>Actinomycetota</taxon>
        <taxon>Actinomycetes</taxon>
        <taxon>Kitasatosporales</taxon>
        <taxon>Streptomycetaceae</taxon>
        <taxon>Streptomyces</taxon>
    </lineage>
</organism>
<feature type="transmembrane region" description="Helical" evidence="9">
    <location>
        <begin position="185"/>
        <end position="203"/>
    </location>
</feature>
<dbReference type="GO" id="GO:0022857">
    <property type="term" value="F:transmembrane transporter activity"/>
    <property type="evidence" value="ECO:0007669"/>
    <property type="project" value="InterPro"/>
</dbReference>
<feature type="transmembrane region" description="Helical" evidence="9">
    <location>
        <begin position="244"/>
        <end position="263"/>
    </location>
</feature>
<dbReference type="PANTHER" id="PTHR42718">
    <property type="entry name" value="MAJOR FACILITATOR SUPERFAMILY MULTIDRUG TRANSPORTER MFSC"/>
    <property type="match status" value="1"/>
</dbReference>
<dbReference type="NCBIfam" id="TIGR00711">
    <property type="entry name" value="efflux_EmrB"/>
    <property type="match status" value="1"/>
</dbReference>
<dbReference type="EMBL" id="CP109546">
    <property type="protein sequence ID" value="WTZ13842.1"/>
    <property type="molecule type" value="Genomic_DNA"/>
</dbReference>
<feature type="domain" description="Major facilitator superfamily (MFS) profile" evidence="10">
    <location>
        <begin position="26"/>
        <end position="480"/>
    </location>
</feature>
<keyword evidence="5 9" id="KW-1133">Transmembrane helix</keyword>